<evidence type="ECO:0000313" key="2">
    <source>
        <dbReference type="Proteomes" id="UP001165586"/>
    </source>
</evidence>
<accession>A0ABT2HAN0</accession>
<name>A0ABT2HAN0_9MICO</name>
<evidence type="ECO:0008006" key="3">
    <source>
        <dbReference type="Google" id="ProtNLM"/>
    </source>
</evidence>
<keyword evidence="2" id="KW-1185">Reference proteome</keyword>
<reference evidence="1" key="1">
    <citation type="submission" date="2022-08" db="EMBL/GenBank/DDBJ databases">
        <authorList>
            <person name="Deng Y."/>
            <person name="Han X.-F."/>
            <person name="Zhang Y.-Q."/>
        </authorList>
    </citation>
    <scope>NUCLEOTIDE SEQUENCE</scope>
    <source>
        <strain evidence="1">CPCC 203386</strain>
    </source>
</reference>
<dbReference type="Gene3D" id="3.40.1350.10">
    <property type="match status" value="1"/>
</dbReference>
<feature type="non-terminal residue" evidence="1">
    <location>
        <position position="108"/>
    </location>
</feature>
<comment type="caution">
    <text evidence="1">The sequence shown here is derived from an EMBL/GenBank/DDBJ whole genome shotgun (WGS) entry which is preliminary data.</text>
</comment>
<sequence>MGLVHKYSKDITSNNGRRGDVAEHVAAAYLLNRGFEVFANISSNGLFDLLAITPEGEILKFDVKRCSLQAGSKNIVSLHSALHRPDEFKAQGGLLLWLFLTDNFDCVV</sequence>
<protein>
    <recommendedName>
        <fullName evidence="3">PD(D/E)XK endonuclease domain-containing protein</fullName>
    </recommendedName>
</protein>
<proteinExistence type="predicted"/>
<evidence type="ECO:0000313" key="1">
    <source>
        <dbReference type="EMBL" id="MCS5736998.1"/>
    </source>
</evidence>
<gene>
    <name evidence="1" type="ORF">N1032_25050</name>
</gene>
<dbReference type="InterPro" id="IPR011856">
    <property type="entry name" value="tRNA_endonuc-like_dom_sf"/>
</dbReference>
<dbReference type="RefSeq" id="WP_259543272.1">
    <property type="nucleotide sequence ID" value="NZ_JANLCJ010000333.1"/>
</dbReference>
<dbReference type="Proteomes" id="UP001165586">
    <property type="component" value="Unassembled WGS sequence"/>
</dbReference>
<organism evidence="1 2">
    <name type="scientific">Herbiconiux daphne</name>
    <dbReference type="NCBI Taxonomy" id="2970914"/>
    <lineage>
        <taxon>Bacteria</taxon>
        <taxon>Bacillati</taxon>
        <taxon>Actinomycetota</taxon>
        <taxon>Actinomycetes</taxon>
        <taxon>Micrococcales</taxon>
        <taxon>Microbacteriaceae</taxon>
        <taxon>Herbiconiux</taxon>
    </lineage>
</organism>
<dbReference type="EMBL" id="JANLCJ010000333">
    <property type="protein sequence ID" value="MCS5736998.1"/>
    <property type="molecule type" value="Genomic_DNA"/>
</dbReference>